<dbReference type="AlphaFoldDB" id="A0A1D7UTM4"/>
<reference evidence="1 2" key="1">
    <citation type="submission" date="2016-04" db="EMBL/GenBank/DDBJ databases">
        <title>Complete genome seqeunce of Leptospira alstonii serovar Room22.</title>
        <authorList>
            <person name="Nally J.E."/>
            <person name="Bayles D.O."/>
            <person name="Hurley D."/>
            <person name="Fanning S."/>
            <person name="McMahon B.J."/>
            <person name="Arent Z."/>
        </authorList>
    </citation>
    <scope>NUCLEOTIDE SEQUENCE [LARGE SCALE GENOMIC DNA]</scope>
    <source>
        <strain evidence="1 2">GWTS #1</strain>
    </source>
</reference>
<proteinExistence type="predicted"/>
<name>A0A1D7UTM4_9LEPT</name>
<gene>
    <name evidence="1" type="ORF">A0128_02835</name>
</gene>
<accession>A0A1D7UTM4</accession>
<evidence type="ECO:0000313" key="1">
    <source>
        <dbReference type="EMBL" id="AOP32893.1"/>
    </source>
</evidence>
<keyword evidence="2" id="KW-1185">Reference proteome</keyword>
<organism evidence="1 2">
    <name type="scientific">Leptospira tipperaryensis</name>
    <dbReference type="NCBI Taxonomy" id="2564040"/>
    <lineage>
        <taxon>Bacteria</taxon>
        <taxon>Pseudomonadati</taxon>
        <taxon>Spirochaetota</taxon>
        <taxon>Spirochaetia</taxon>
        <taxon>Leptospirales</taxon>
        <taxon>Leptospiraceae</taxon>
        <taxon>Leptospira</taxon>
    </lineage>
</organism>
<dbReference type="EMBL" id="CP015217">
    <property type="protein sequence ID" value="AOP32893.1"/>
    <property type="molecule type" value="Genomic_DNA"/>
</dbReference>
<dbReference type="KEGG" id="laj:A0128_02835"/>
<protein>
    <submittedName>
        <fullName evidence="1">Uncharacterized protein</fullName>
    </submittedName>
</protein>
<evidence type="ECO:0000313" key="2">
    <source>
        <dbReference type="Proteomes" id="UP000094197"/>
    </source>
</evidence>
<dbReference type="Proteomes" id="UP000094197">
    <property type="component" value="Chromosome 1"/>
</dbReference>
<sequence length="77" mass="9115">MKPILFEEEEILFFMNLQSRAFPKLYLKRTSSPFASFFPKEQFVGTICVGSPNFERFEAQTLKFFCTEKEFSGRIKK</sequence>